<accession>A0A3S4TQN2</accession>
<name>A0A3S4TQN2_MYCCI</name>
<dbReference type="RefSeq" id="WP_235666273.1">
    <property type="nucleotide sequence ID" value="NZ_AP022604.1"/>
</dbReference>
<keyword evidence="2" id="KW-1133">Transmembrane helix</keyword>
<evidence type="ECO:0000313" key="3">
    <source>
        <dbReference type="EMBL" id="VEG50490.1"/>
    </source>
</evidence>
<keyword evidence="4" id="KW-1185">Reference proteome</keyword>
<dbReference type="Proteomes" id="UP000282551">
    <property type="component" value="Chromosome"/>
</dbReference>
<evidence type="ECO:0000256" key="1">
    <source>
        <dbReference type="SAM" id="MobiDB-lite"/>
    </source>
</evidence>
<feature type="transmembrane region" description="Helical" evidence="2">
    <location>
        <begin position="101"/>
        <end position="119"/>
    </location>
</feature>
<keyword evidence="2" id="KW-0472">Membrane</keyword>
<sequence>MPERGKDAREIGYADELLAGGTVHRRYSDGRQEWRTRTPGGAVPWRDDQGRSGVDEPLGDKLIKRTFSDGSVAYGREAGFGRTLWRDGTLTVNRSSFGGRLGGILAAVTGAVVVGGLVLPPESLTPQEEQALRDETAADAGGDGGSGDYGDWGGPGDDGGGDFG</sequence>
<feature type="region of interest" description="Disordered" evidence="1">
    <location>
        <begin position="126"/>
        <end position="164"/>
    </location>
</feature>
<organism evidence="3 4">
    <name type="scientific">Mycolicibacterium chitae</name>
    <name type="common">Mycobacterium chitae</name>
    <dbReference type="NCBI Taxonomy" id="1792"/>
    <lineage>
        <taxon>Bacteria</taxon>
        <taxon>Bacillati</taxon>
        <taxon>Actinomycetota</taxon>
        <taxon>Actinomycetes</taxon>
        <taxon>Mycobacteriales</taxon>
        <taxon>Mycobacteriaceae</taxon>
        <taxon>Mycolicibacterium</taxon>
    </lineage>
</organism>
<protein>
    <submittedName>
        <fullName evidence="3">Uncharacterized protein</fullName>
    </submittedName>
</protein>
<dbReference type="AlphaFoldDB" id="A0A3S4TQN2"/>
<keyword evidence="2" id="KW-0812">Transmembrane</keyword>
<feature type="compositionally biased region" description="Basic and acidic residues" evidence="1">
    <location>
        <begin position="45"/>
        <end position="57"/>
    </location>
</feature>
<feature type="region of interest" description="Disordered" evidence="1">
    <location>
        <begin position="31"/>
        <end position="57"/>
    </location>
</feature>
<evidence type="ECO:0000313" key="4">
    <source>
        <dbReference type="Proteomes" id="UP000282551"/>
    </source>
</evidence>
<evidence type="ECO:0000256" key="2">
    <source>
        <dbReference type="SAM" id="Phobius"/>
    </source>
</evidence>
<proteinExistence type="predicted"/>
<dbReference type="EMBL" id="LR134355">
    <property type="protein sequence ID" value="VEG50490.1"/>
    <property type="molecule type" value="Genomic_DNA"/>
</dbReference>
<gene>
    <name evidence="3" type="ORF">NCTC10485_04808</name>
</gene>
<feature type="compositionally biased region" description="Gly residues" evidence="1">
    <location>
        <begin position="141"/>
        <end position="164"/>
    </location>
</feature>
<reference evidence="3 4" key="1">
    <citation type="submission" date="2018-12" db="EMBL/GenBank/DDBJ databases">
        <authorList>
            <consortium name="Pathogen Informatics"/>
        </authorList>
    </citation>
    <scope>NUCLEOTIDE SEQUENCE [LARGE SCALE GENOMIC DNA]</scope>
    <source>
        <strain evidence="3 4">NCTC10485</strain>
    </source>
</reference>